<proteinExistence type="inferred from homology"/>
<dbReference type="InterPro" id="IPR038765">
    <property type="entry name" value="Papain-like_cys_pep_sf"/>
</dbReference>
<dbReference type="InterPro" id="IPR050164">
    <property type="entry name" value="Peptidase_C19"/>
</dbReference>
<feature type="domain" description="USP" evidence="9">
    <location>
        <begin position="128"/>
        <end position="428"/>
    </location>
</feature>
<dbReference type="InterPro" id="IPR001394">
    <property type="entry name" value="Peptidase_C19_UCH"/>
</dbReference>
<feature type="region of interest" description="Disordered" evidence="8">
    <location>
        <begin position="540"/>
        <end position="636"/>
    </location>
</feature>
<evidence type="ECO:0000256" key="7">
    <source>
        <dbReference type="RuleBase" id="RU366025"/>
    </source>
</evidence>
<feature type="region of interest" description="Disordered" evidence="8">
    <location>
        <begin position="1"/>
        <end position="112"/>
    </location>
</feature>
<dbReference type="Pfam" id="PF00443">
    <property type="entry name" value="UCH"/>
    <property type="match status" value="1"/>
</dbReference>
<evidence type="ECO:0000256" key="3">
    <source>
        <dbReference type="ARBA" id="ARBA00022670"/>
    </source>
</evidence>
<feature type="compositionally biased region" description="Pro residues" evidence="8">
    <location>
        <begin position="84"/>
        <end position="93"/>
    </location>
</feature>
<dbReference type="PROSITE" id="PS00973">
    <property type="entry name" value="USP_2"/>
    <property type="match status" value="1"/>
</dbReference>
<dbReference type="EMBL" id="JBANRG010000002">
    <property type="protein sequence ID" value="KAK7470379.1"/>
    <property type="molecule type" value="Genomic_DNA"/>
</dbReference>
<name>A0ABR1K0B2_9AGAR</name>
<evidence type="ECO:0000256" key="4">
    <source>
        <dbReference type="ARBA" id="ARBA00022786"/>
    </source>
</evidence>
<sequence length="636" mass="69382">MLVAPRLPQSALSPTSDDSLALQHKPSKDLESFNSLLPPPVEFVEGSSSSSLAVAEGKYEPINASKPSKLERPKSSSSSSAPSTPTPSQPVKPPVNGVTNAKTPKTPSLYPGDIDLSWPRSINANIGSGLYNTGNTCFLNSALQCLLHTPPLLQVLVKHTPESCKAKSSFCMTCSLKEVALSSHSGKKQAFNPHQITSRLTTIAKHLRRGRQEDSHEFLRYAVDALQKACLAGFPSKIDPKLAETTWVHKIFGGRLRSRVTCGSCGYNSDTFDSILDLSVDVYNTQTLRDALRKFVAPDYLKGTDKYKCEKCKKHVNAEKRFSIHDPPAVLTVQLKRFSPLGHKITQLVNYEETLSLGPYMSQGQHGGTYSLYAVICHAGGGPHSGHYYAYVKSKEQRWYEMNDESVTVSPTPPVRLRNAYILFYIRNKGQMLQSAVHSAVHAASTPTSSALSFTPAHKPGVAAAMKKKRPREENEQDGGEDQGVKVDKPFIGPLLPPQTSPADSNKRQKLDHDDPQATSVKKKIDALKAVESLSILKDYASEDDESPAEESTKPNGSASSSTLPSERAATPPRPASATPYIPNPISPNSFFSNKAKQKHNGSFIGNKANGYSPFARLTGRNSKKYGSKGRKFRHI</sequence>
<evidence type="ECO:0000256" key="1">
    <source>
        <dbReference type="ARBA" id="ARBA00000707"/>
    </source>
</evidence>
<comment type="similarity">
    <text evidence="2 7">Belongs to the peptidase C19 family.</text>
</comment>
<dbReference type="PANTHER" id="PTHR24006:SF758">
    <property type="entry name" value="UBIQUITIN CARBOXYL-TERMINAL HYDROLASE 36"/>
    <property type="match status" value="1"/>
</dbReference>
<dbReference type="Proteomes" id="UP001498398">
    <property type="component" value="Unassembled WGS sequence"/>
</dbReference>
<dbReference type="PROSITE" id="PS00972">
    <property type="entry name" value="USP_1"/>
    <property type="match status" value="1"/>
</dbReference>
<dbReference type="PROSITE" id="PS50235">
    <property type="entry name" value="USP_3"/>
    <property type="match status" value="1"/>
</dbReference>
<feature type="compositionally biased region" description="Polar residues" evidence="8">
    <location>
        <begin position="97"/>
        <end position="106"/>
    </location>
</feature>
<evidence type="ECO:0000259" key="9">
    <source>
        <dbReference type="PROSITE" id="PS50235"/>
    </source>
</evidence>
<dbReference type="SUPFAM" id="SSF54001">
    <property type="entry name" value="Cysteine proteinases"/>
    <property type="match status" value="1"/>
</dbReference>
<feature type="region of interest" description="Disordered" evidence="8">
    <location>
        <begin position="447"/>
        <end position="524"/>
    </location>
</feature>
<comment type="caution">
    <text evidence="10">The sequence shown here is derived from an EMBL/GenBank/DDBJ whole genome shotgun (WGS) entry which is preliminary data.</text>
</comment>
<keyword evidence="6 7" id="KW-0788">Thiol protease</keyword>
<dbReference type="CDD" id="cd02661">
    <property type="entry name" value="Peptidase_C19E"/>
    <property type="match status" value="1"/>
</dbReference>
<gene>
    <name evidence="10" type="ORF">VKT23_001806</name>
</gene>
<reference evidence="10 11" key="1">
    <citation type="submission" date="2024-01" db="EMBL/GenBank/DDBJ databases">
        <title>A draft genome for the cacao thread blight pathogen Marasmiellus scandens.</title>
        <authorList>
            <person name="Baruah I.K."/>
            <person name="Leung J."/>
            <person name="Bukari Y."/>
            <person name="Amoako-Attah I."/>
            <person name="Meinhardt L.W."/>
            <person name="Bailey B.A."/>
            <person name="Cohen S.P."/>
        </authorList>
    </citation>
    <scope>NUCLEOTIDE SEQUENCE [LARGE SCALE GENOMIC DNA]</scope>
    <source>
        <strain evidence="10 11">GH-19</strain>
    </source>
</reference>
<dbReference type="EC" id="3.4.19.12" evidence="7"/>
<organism evidence="10 11">
    <name type="scientific">Marasmiellus scandens</name>
    <dbReference type="NCBI Taxonomy" id="2682957"/>
    <lineage>
        <taxon>Eukaryota</taxon>
        <taxon>Fungi</taxon>
        <taxon>Dikarya</taxon>
        <taxon>Basidiomycota</taxon>
        <taxon>Agaricomycotina</taxon>
        <taxon>Agaricomycetes</taxon>
        <taxon>Agaricomycetidae</taxon>
        <taxon>Agaricales</taxon>
        <taxon>Marasmiineae</taxon>
        <taxon>Omphalotaceae</taxon>
        <taxon>Marasmiellus</taxon>
    </lineage>
</organism>
<evidence type="ECO:0000256" key="5">
    <source>
        <dbReference type="ARBA" id="ARBA00022801"/>
    </source>
</evidence>
<keyword evidence="3 7" id="KW-0645">Protease</keyword>
<evidence type="ECO:0000256" key="8">
    <source>
        <dbReference type="SAM" id="MobiDB-lite"/>
    </source>
</evidence>
<evidence type="ECO:0000256" key="6">
    <source>
        <dbReference type="ARBA" id="ARBA00022807"/>
    </source>
</evidence>
<dbReference type="InterPro" id="IPR018200">
    <property type="entry name" value="USP_CS"/>
</dbReference>
<dbReference type="Gene3D" id="3.90.70.10">
    <property type="entry name" value="Cysteine proteinases"/>
    <property type="match status" value="1"/>
</dbReference>
<dbReference type="PANTHER" id="PTHR24006">
    <property type="entry name" value="UBIQUITIN CARBOXYL-TERMINAL HYDROLASE"/>
    <property type="match status" value="1"/>
</dbReference>
<keyword evidence="5 7" id="KW-0378">Hydrolase</keyword>
<feature type="compositionally biased region" description="Basic residues" evidence="8">
    <location>
        <begin position="622"/>
        <end position="636"/>
    </location>
</feature>
<keyword evidence="4 7" id="KW-0833">Ubl conjugation pathway</keyword>
<evidence type="ECO:0000256" key="2">
    <source>
        <dbReference type="ARBA" id="ARBA00009085"/>
    </source>
</evidence>
<evidence type="ECO:0000313" key="11">
    <source>
        <dbReference type="Proteomes" id="UP001498398"/>
    </source>
</evidence>
<comment type="catalytic activity">
    <reaction evidence="1 7">
        <text>Thiol-dependent hydrolysis of ester, thioester, amide, peptide and isopeptide bonds formed by the C-terminal Gly of ubiquitin (a 76-residue protein attached to proteins as an intracellular targeting signal).</text>
        <dbReference type="EC" id="3.4.19.12"/>
    </reaction>
</comment>
<feature type="compositionally biased region" description="Basic and acidic residues" evidence="8">
    <location>
        <begin position="505"/>
        <end position="516"/>
    </location>
</feature>
<keyword evidence="11" id="KW-1185">Reference proteome</keyword>
<feature type="compositionally biased region" description="Low complexity" evidence="8">
    <location>
        <begin position="565"/>
        <end position="580"/>
    </location>
</feature>
<feature type="compositionally biased region" description="Polar residues" evidence="8">
    <location>
        <begin position="554"/>
        <end position="564"/>
    </location>
</feature>
<dbReference type="InterPro" id="IPR028889">
    <property type="entry name" value="USP"/>
</dbReference>
<evidence type="ECO:0000313" key="10">
    <source>
        <dbReference type="EMBL" id="KAK7470379.1"/>
    </source>
</evidence>
<accession>A0ABR1K0B2</accession>
<protein>
    <recommendedName>
        <fullName evidence="7">Ubiquitin carboxyl-terminal hydrolase</fullName>
        <ecNumber evidence="7">3.4.19.12</ecNumber>
    </recommendedName>
</protein>